<name>A0ABP0IA30_9DINO</name>
<sequence length="306" mass="33457">MGQSKEAFVVNAQAKSKNAWLASQQAAMLAFKSSLLADQALKNKKDEKDEDEDDEAKDEDNDMGDAEDGDDMGLGTLPTTNALSDFQYNFEAELRQPSRNLLVKDLMICFDPSTVYGNRAAFMKGMMITACGGTDVLKRLIAGLTQNTSVQRLALVDGRGYDAFPALSTLEELTPAKMASIPNPSELAVNSQVSLIVSEDGRDAYLKAGSEQAMLPHRRELFSFGSGVWNDGTDATQVMADTAGSWLKCHVGFESMIILEKKKIPAHLSELSCLDQPVPLKDLLMALEDQGEVSWMNELLFTNLQT</sequence>
<feature type="region of interest" description="Disordered" evidence="1">
    <location>
        <begin position="42"/>
        <end position="76"/>
    </location>
</feature>
<accession>A0ABP0IA30</accession>
<protein>
    <submittedName>
        <fullName evidence="2">Uncharacterized protein</fullName>
    </submittedName>
</protein>
<comment type="caution">
    <text evidence="2">The sequence shown here is derived from an EMBL/GenBank/DDBJ whole genome shotgun (WGS) entry which is preliminary data.</text>
</comment>
<evidence type="ECO:0000256" key="1">
    <source>
        <dbReference type="SAM" id="MobiDB-lite"/>
    </source>
</evidence>
<reference evidence="2 3" key="1">
    <citation type="submission" date="2024-02" db="EMBL/GenBank/DDBJ databases">
        <authorList>
            <person name="Chen Y."/>
            <person name="Shah S."/>
            <person name="Dougan E. K."/>
            <person name="Thang M."/>
            <person name="Chan C."/>
        </authorList>
    </citation>
    <scope>NUCLEOTIDE SEQUENCE [LARGE SCALE GENOMIC DNA]</scope>
</reference>
<keyword evidence="3" id="KW-1185">Reference proteome</keyword>
<proteinExistence type="predicted"/>
<evidence type="ECO:0000313" key="2">
    <source>
        <dbReference type="EMBL" id="CAK8999406.1"/>
    </source>
</evidence>
<gene>
    <name evidence="2" type="ORF">SCF082_LOCUS6026</name>
</gene>
<dbReference type="Proteomes" id="UP001642464">
    <property type="component" value="Unassembled WGS sequence"/>
</dbReference>
<organism evidence="2 3">
    <name type="scientific">Durusdinium trenchii</name>
    <dbReference type="NCBI Taxonomy" id="1381693"/>
    <lineage>
        <taxon>Eukaryota</taxon>
        <taxon>Sar</taxon>
        <taxon>Alveolata</taxon>
        <taxon>Dinophyceae</taxon>
        <taxon>Suessiales</taxon>
        <taxon>Symbiodiniaceae</taxon>
        <taxon>Durusdinium</taxon>
    </lineage>
</organism>
<dbReference type="EMBL" id="CAXAMM010003324">
    <property type="protein sequence ID" value="CAK8999406.1"/>
    <property type="molecule type" value="Genomic_DNA"/>
</dbReference>
<evidence type="ECO:0000313" key="3">
    <source>
        <dbReference type="Proteomes" id="UP001642464"/>
    </source>
</evidence>
<feature type="compositionally biased region" description="Acidic residues" evidence="1">
    <location>
        <begin position="48"/>
        <end position="71"/>
    </location>
</feature>